<dbReference type="RefSeq" id="XP_001730390.1">
    <property type="nucleotide sequence ID" value="XM_001730338.1"/>
</dbReference>
<dbReference type="OrthoDB" id="3360632at2759"/>
<reference evidence="3 4" key="1">
    <citation type="journal article" date="2007" name="Proc. Natl. Acad. Sci. U.S.A.">
        <title>Dandruff-associated Malassezia genomes reveal convergent and divergent virulence traits shared with plant and human fungal pathogens.</title>
        <authorList>
            <person name="Xu J."/>
            <person name="Saunders C.W."/>
            <person name="Hu P."/>
            <person name="Grant R.A."/>
            <person name="Boekhout T."/>
            <person name="Kuramae E.E."/>
            <person name="Kronstad J.W."/>
            <person name="Deangelis Y.M."/>
            <person name="Reeder N.L."/>
            <person name="Johnstone K.R."/>
            <person name="Leland M."/>
            <person name="Fieno A.M."/>
            <person name="Begley W.M."/>
            <person name="Sun Y."/>
            <person name="Lacey M.P."/>
            <person name="Chaudhary T."/>
            <person name="Keough T."/>
            <person name="Chu L."/>
            <person name="Sears R."/>
            <person name="Yuan B."/>
            <person name="Dawson T.L.Jr."/>
        </authorList>
    </citation>
    <scope>NUCLEOTIDE SEQUENCE [LARGE SCALE GENOMIC DNA]</scope>
    <source>
        <strain evidence="4">ATCC MYA-4612 / CBS 7966</strain>
    </source>
</reference>
<name>A8Q5B6_MALGO</name>
<dbReference type="InParanoid" id="A8Q5B6"/>
<organism evidence="3 4">
    <name type="scientific">Malassezia globosa (strain ATCC MYA-4612 / CBS 7966)</name>
    <name type="common">Dandruff-associated fungus</name>
    <dbReference type="NCBI Taxonomy" id="425265"/>
    <lineage>
        <taxon>Eukaryota</taxon>
        <taxon>Fungi</taxon>
        <taxon>Dikarya</taxon>
        <taxon>Basidiomycota</taxon>
        <taxon>Ustilaginomycotina</taxon>
        <taxon>Malasseziomycetes</taxon>
        <taxon>Malasseziales</taxon>
        <taxon>Malasseziaceae</taxon>
        <taxon>Malassezia</taxon>
    </lineage>
</organism>
<keyword evidence="2" id="KW-0472">Membrane</keyword>
<gene>
    <name evidence="3" type="ORF">MGL_2772</name>
</gene>
<dbReference type="AlphaFoldDB" id="A8Q5B6"/>
<evidence type="ECO:0000256" key="1">
    <source>
        <dbReference type="SAM" id="MobiDB-lite"/>
    </source>
</evidence>
<proteinExistence type="predicted"/>
<keyword evidence="2" id="KW-0812">Transmembrane</keyword>
<protein>
    <submittedName>
        <fullName evidence="3">Uncharacterized protein</fullName>
    </submittedName>
</protein>
<evidence type="ECO:0000256" key="2">
    <source>
        <dbReference type="SAM" id="Phobius"/>
    </source>
</evidence>
<feature type="compositionally biased region" description="Polar residues" evidence="1">
    <location>
        <begin position="69"/>
        <end position="83"/>
    </location>
</feature>
<keyword evidence="2" id="KW-1133">Transmembrane helix</keyword>
<evidence type="ECO:0000313" key="3">
    <source>
        <dbReference type="EMBL" id="EDP43176.1"/>
    </source>
</evidence>
<comment type="caution">
    <text evidence="3">The sequence shown here is derived from an EMBL/GenBank/DDBJ whole genome shotgun (WGS) entry which is preliminary data.</text>
</comment>
<dbReference type="KEGG" id="mgl:MGL_2772"/>
<feature type="transmembrane region" description="Helical" evidence="2">
    <location>
        <begin position="116"/>
        <end position="135"/>
    </location>
</feature>
<dbReference type="GeneID" id="5854695"/>
<dbReference type="Proteomes" id="UP000008837">
    <property type="component" value="Unassembled WGS sequence"/>
</dbReference>
<accession>A8Q5B6</accession>
<sequence>MNWLVLFKIRKPRAILLLQSKSMRRRISRYLLSPLSALISKSSHPPPSEIEPLLSESGNPLVDEHGHATHSTNISLPNHMNEHSANNCDDATLILLARKERELQKKSRDRRRMQELVVVVALLPFGLFLVGAALVELLEGSY</sequence>
<evidence type="ECO:0000313" key="4">
    <source>
        <dbReference type="Proteomes" id="UP000008837"/>
    </source>
</evidence>
<feature type="region of interest" description="Disordered" evidence="1">
    <location>
        <begin position="41"/>
        <end position="83"/>
    </location>
</feature>
<dbReference type="VEuPathDB" id="FungiDB:MGL_2772"/>
<dbReference type="EMBL" id="AAYY01000009">
    <property type="protein sequence ID" value="EDP43176.1"/>
    <property type="molecule type" value="Genomic_DNA"/>
</dbReference>
<keyword evidence="4" id="KW-1185">Reference proteome</keyword>